<dbReference type="AlphaFoldDB" id="A0A7L5DWY9"/>
<accession>A0A7L5DWY9</accession>
<dbReference type="InterPro" id="IPR039422">
    <property type="entry name" value="MarR/SlyA-like"/>
</dbReference>
<keyword evidence="3" id="KW-1185">Reference proteome</keyword>
<evidence type="ECO:0000313" key="3">
    <source>
        <dbReference type="Proteomes" id="UP000503278"/>
    </source>
</evidence>
<evidence type="ECO:0000313" key="2">
    <source>
        <dbReference type="EMBL" id="QJD95271.1"/>
    </source>
</evidence>
<dbReference type="InterPro" id="IPR036390">
    <property type="entry name" value="WH_DNA-bd_sf"/>
</dbReference>
<dbReference type="Gene3D" id="1.10.10.10">
    <property type="entry name" value="Winged helix-like DNA-binding domain superfamily/Winged helix DNA-binding domain"/>
    <property type="match status" value="1"/>
</dbReference>
<feature type="domain" description="HTH marR-type" evidence="1">
    <location>
        <begin position="7"/>
        <end position="140"/>
    </location>
</feature>
<dbReference type="InterPro" id="IPR011991">
    <property type="entry name" value="ArsR-like_HTH"/>
</dbReference>
<dbReference type="RefSeq" id="WP_169606288.1">
    <property type="nucleotide sequence ID" value="NZ_CP051682.1"/>
</dbReference>
<dbReference type="PANTHER" id="PTHR33164:SF43">
    <property type="entry name" value="HTH-TYPE TRANSCRIPTIONAL REPRESSOR YETL"/>
    <property type="match status" value="1"/>
</dbReference>
<dbReference type="GO" id="GO:0006950">
    <property type="term" value="P:response to stress"/>
    <property type="evidence" value="ECO:0007669"/>
    <property type="project" value="TreeGrafter"/>
</dbReference>
<reference evidence="2 3" key="1">
    <citation type="submission" date="2020-04" db="EMBL/GenBank/DDBJ databases">
        <title>Genome sequencing of novel species.</title>
        <authorList>
            <person name="Heo J."/>
            <person name="Kim S.-J."/>
            <person name="Kim J.-S."/>
            <person name="Hong S.-B."/>
            <person name="Kwon S.-W."/>
        </authorList>
    </citation>
    <scope>NUCLEOTIDE SEQUENCE [LARGE SCALE GENOMIC DNA]</scope>
    <source>
        <strain evidence="2 3">F39-2</strain>
    </source>
</reference>
<dbReference type="SUPFAM" id="SSF46785">
    <property type="entry name" value="Winged helix' DNA-binding domain"/>
    <property type="match status" value="1"/>
</dbReference>
<dbReference type="InterPro" id="IPR036388">
    <property type="entry name" value="WH-like_DNA-bd_sf"/>
</dbReference>
<dbReference type="GO" id="GO:0003700">
    <property type="term" value="F:DNA-binding transcription factor activity"/>
    <property type="evidence" value="ECO:0007669"/>
    <property type="project" value="InterPro"/>
</dbReference>
<name>A0A7L5DWY9_9SPHI</name>
<proteinExistence type="predicted"/>
<dbReference type="CDD" id="cd00090">
    <property type="entry name" value="HTH_ARSR"/>
    <property type="match status" value="1"/>
</dbReference>
<protein>
    <submittedName>
        <fullName evidence="2">MarR family transcriptional regulator</fullName>
    </submittedName>
</protein>
<dbReference type="Pfam" id="PF01047">
    <property type="entry name" value="MarR"/>
    <property type="match status" value="1"/>
</dbReference>
<evidence type="ECO:0000259" key="1">
    <source>
        <dbReference type="PROSITE" id="PS50995"/>
    </source>
</evidence>
<dbReference type="PROSITE" id="PS50995">
    <property type="entry name" value="HTH_MARR_2"/>
    <property type="match status" value="1"/>
</dbReference>
<dbReference type="Proteomes" id="UP000503278">
    <property type="component" value="Chromosome"/>
</dbReference>
<dbReference type="SMART" id="SM00347">
    <property type="entry name" value="HTH_MARR"/>
    <property type="match status" value="1"/>
</dbReference>
<sequence length="152" mass="17409">MKIMQPKDVLVKLVYLLKRHTEEWANKRLCCGAQCFNNAHLPMFMSIGTEGVSNNELAGKLNVTKQAASKIMKALEADGLVRSEKSPNDARSVMLYMTPNGQKLYEYLHSQVFELEEQYKKQVGIKNYEIAVDVMQKLIKFHEQHNGGIENY</sequence>
<dbReference type="KEGG" id="mrob:HH214_04965"/>
<dbReference type="PANTHER" id="PTHR33164">
    <property type="entry name" value="TRANSCRIPTIONAL REGULATOR, MARR FAMILY"/>
    <property type="match status" value="1"/>
</dbReference>
<gene>
    <name evidence="2" type="ORF">HH214_04965</name>
</gene>
<dbReference type="EMBL" id="CP051682">
    <property type="protein sequence ID" value="QJD95271.1"/>
    <property type="molecule type" value="Genomic_DNA"/>
</dbReference>
<dbReference type="InterPro" id="IPR000835">
    <property type="entry name" value="HTH_MarR-typ"/>
</dbReference>
<organism evidence="2 3">
    <name type="scientific">Mucilaginibacter robiniae</name>
    <dbReference type="NCBI Taxonomy" id="2728022"/>
    <lineage>
        <taxon>Bacteria</taxon>
        <taxon>Pseudomonadati</taxon>
        <taxon>Bacteroidota</taxon>
        <taxon>Sphingobacteriia</taxon>
        <taxon>Sphingobacteriales</taxon>
        <taxon>Sphingobacteriaceae</taxon>
        <taxon>Mucilaginibacter</taxon>
    </lineage>
</organism>